<evidence type="ECO:0000256" key="4">
    <source>
        <dbReference type="ARBA" id="ARBA00022692"/>
    </source>
</evidence>
<proteinExistence type="inferred from homology"/>
<dbReference type="SUPFAM" id="SSF161098">
    <property type="entry name" value="MetI-like"/>
    <property type="match status" value="1"/>
</dbReference>
<keyword evidence="2 7" id="KW-0813">Transport</keyword>
<dbReference type="RefSeq" id="WP_264325500.1">
    <property type="nucleotide sequence ID" value="NZ_JADEXQ010000041.1"/>
</dbReference>
<dbReference type="CDD" id="cd06261">
    <property type="entry name" value="TM_PBP2"/>
    <property type="match status" value="1"/>
</dbReference>
<feature type="transmembrane region" description="Helical" evidence="7">
    <location>
        <begin position="250"/>
        <end position="271"/>
    </location>
</feature>
<evidence type="ECO:0000259" key="8">
    <source>
        <dbReference type="PROSITE" id="PS50928"/>
    </source>
</evidence>
<dbReference type="Proteomes" id="UP000625316">
    <property type="component" value="Unassembled WGS sequence"/>
</dbReference>
<dbReference type="GO" id="GO:0055085">
    <property type="term" value="P:transmembrane transport"/>
    <property type="evidence" value="ECO:0007669"/>
    <property type="project" value="InterPro"/>
</dbReference>
<keyword evidence="10" id="KW-1185">Reference proteome</keyword>
<dbReference type="InterPro" id="IPR035906">
    <property type="entry name" value="MetI-like_sf"/>
</dbReference>
<dbReference type="Pfam" id="PF00528">
    <property type="entry name" value="BPD_transp_1"/>
    <property type="match status" value="1"/>
</dbReference>
<dbReference type="PROSITE" id="PS50928">
    <property type="entry name" value="ABC_TM1"/>
    <property type="match status" value="1"/>
</dbReference>
<feature type="transmembrane region" description="Helical" evidence="7">
    <location>
        <begin position="95"/>
        <end position="116"/>
    </location>
</feature>
<evidence type="ECO:0000313" key="10">
    <source>
        <dbReference type="Proteomes" id="UP000625316"/>
    </source>
</evidence>
<name>A0A928VQD3_9CYAN</name>
<comment type="similarity">
    <text evidence="7">Belongs to the binding-protein-dependent transport system permease family.</text>
</comment>
<protein>
    <submittedName>
        <fullName evidence="9">ABC transporter permease</fullName>
    </submittedName>
</protein>
<evidence type="ECO:0000256" key="2">
    <source>
        <dbReference type="ARBA" id="ARBA00022448"/>
    </source>
</evidence>
<keyword evidence="5 7" id="KW-1133">Transmembrane helix</keyword>
<feature type="transmembrane region" description="Helical" evidence="7">
    <location>
        <begin position="193"/>
        <end position="211"/>
    </location>
</feature>
<feature type="transmembrane region" description="Helical" evidence="7">
    <location>
        <begin position="218"/>
        <end position="238"/>
    </location>
</feature>
<organism evidence="9 10">
    <name type="scientific">Romeriopsis navalis LEGE 11480</name>
    <dbReference type="NCBI Taxonomy" id="2777977"/>
    <lineage>
        <taxon>Bacteria</taxon>
        <taxon>Bacillati</taxon>
        <taxon>Cyanobacteriota</taxon>
        <taxon>Cyanophyceae</taxon>
        <taxon>Leptolyngbyales</taxon>
        <taxon>Leptolyngbyaceae</taxon>
        <taxon>Romeriopsis</taxon>
        <taxon>Romeriopsis navalis</taxon>
    </lineage>
</organism>
<dbReference type="EMBL" id="JADEXQ010000041">
    <property type="protein sequence ID" value="MBE9030670.1"/>
    <property type="molecule type" value="Genomic_DNA"/>
</dbReference>
<evidence type="ECO:0000256" key="1">
    <source>
        <dbReference type="ARBA" id="ARBA00004651"/>
    </source>
</evidence>
<feature type="domain" description="ABC transmembrane type-1" evidence="8">
    <location>
        <begin position="88"/>
        <end position="268"/>
    </location>
</feature>
<evidence type="ECO:0000256" key="7">
    <source>
        <dbReference type="RuleBase" id="RU363032"/>
    </source>
</evidence>
<feature type="transmembrane region" description="Helical" evidence="7">
    <location>
        <begin position="39"/>
        <end position="55"/>
    </location>
</feature>
<gene>
    <name evidence="9" type="ORF">IQ266_13100</name>
</gene>
<dbReference type="PANTHER" id="PTHR30151:SF0">
    <property type="entry name" value="ABC TRANSPORTER PERMEASE PROTEIN MJ0413-RELATED"/>
    <property type="match status" value="1"/>
</dbReference>
<feature type="transmembrane region" description="Helical" evidence="7">
    <location>
        <begin position="154"/>
        <end position="173"/>
    </location>
</feature>
<dbReference type="AlphaFoldDB" id="A0A928VQD3"/>
<dbReference type="PANTHER" id="PTHR30151">
    <property type="entry name" value="ALKANE SULFONATE ABC TRANSPORTER-RELATED, MEMBRANE SUBUNIT"/>
    <property type="match status" value="1"/>
</dbReference>
<reference evidence="9" key="1">
    <citation type="submission" date="2020-10" db="EMBL/GenBank/DDBJ databases">
        <authorList>
            <person name="Castelo-Branco R."/>
            <person name="Eusebio N."/>
            <person name="Adriana R."/>
            <person name="Vieira A."/>
            <person name="Brugerolle De Fraissinette N."/>
            <person name="Rezende De Castro R."/>
            <person name="Schneider M.P."/>
            <person name="Vasconcelos V."/>
            <person name="Leao P.N."/>
        </authorList>
    </citation>
    <scope>NUCLEOTIDE SEQUENCE</scope>
    <source>
        <strain evidence="9">LEGE 11480</strain>
    </source>
</reference>
<dbReference type="InterPro" id="IPR000515">
    <property type="entry name" value="MetI-like"/>
</dbReference>
<sequence>MPPKKSTHHVKPDKSGINLASGQRSFRHHQWLKAYEDKLLSLLAVISFLLAWEAISRSGLIQPIFISSPSRIWRAAQWLFANGFLNDIRVSSIEFSAGFILAILLGVPAGISLGWYRRLYALFDPFISALYATPRVALLPLLILWLGIGINSKIAVVFLGAFFPVLINTITSIKTLDPLLLKCARSFGASDRQVFTTLAIPASIPYIIAGMRLAIGRGLVGVVVGELIASTAGVGHMISVAGATFQTDKVFVGIIVLSSTGYILTELLKLVERYFERWRPKPPT</sequence>
<dbReference type="GO" id="GO:0005886">
    <property type="term" value="C:plasma membrane"/>
    <property type="evidence" value="ECO:0007669"/>
    <property type="project" value="UniProtKB-SubCell"/>
</dbReference>
<comment type="caution">
    <text evidence="9">The sequence shown here is derived from an EMBL/GenBank/DDBJ whole genome shotgun (WGS) entry which is preliminary data.</text>
</comment>
<keyword evidence="3" id="KW-1003">Cell membrane</keyword>
<evidence type="ECO:0000256" key="5">
    <source>
        <dbReference type="ARBA" id="ARBA00022989"/>
    </source>
</evidence>
<dbReference type="Gene3D" id="1.10.3720.10">
    <property type="entry name" value="MetI-like"/>
    <property type="match status" value="1"/>
</dbReference>
<keyword evidence="6 7" id="KW-0472">Membrane</keyword>
<keyword evidence="4 7" id="KW-0812">Transmembrane</keyword>
<evidence type="ECO:0000313" key="9">
    <source>
        <dbReference type="EMBL" id="MBE9030670.1"/>
    </source>
</evidence>
<feature type="transmembrane region" description="Helical" evidence="7">
    <location>
        <begin position="128"/>
        <end position="147"/>
    </location>
</feature>
<evidence type="ECO:0000256" key="6">
    <source>
        <dbReference type="ARBA" id="ARBA00023136"/>
    </source>
</evidence>
<comment type="subcellular location">
    <subcellularLocation>
        <location evidence="1 7">Cell membrane</location>
        <topology evidence="1 7">Multi-pass membrane protein</topology>
    </subcellularLocation>
</comment>
<evidence type="ECO:0000256" key="3">
    <source>
        <dbReference type="ARBA" id="ARBA00022475"/>
    </source>
</evidence>
<accession>A0A928VQD3</accession>